<sequence length="66" mass="7339">MGSCSSGMIRPSQHLNEDEVAGSIPAESKFFFKFFLKHSTAKPVFLQNSNVSGQFMILNIPTIVYN</sequence>
<accession>A0AAV5RKE5</accession>
<dbReference type="AlphaFoldDB" id="A0AAV5RKE5"/>
<organism evidence="1 2">
    <name type="scientific">Starmerella bacillaris</name>
    <name type="common">Yeast</name>
    <name type="synonym">Candida zemplinina</name>
    <dbReference type="NCBI Taxonomy" id="1247836"/>
    <lineage>
        <taxon>Eukaryota</taxon>
        <taxon>Fungi</taxon>
        <taxon>Dikarya</taxon>
        <taxon>Ascomycota</taxon>
        <taxon>Saccharomycotina</taxon>
        <taxon>Dipodascomycetes</taxon>
        <taxon>Dipodascales</taxon>
        <taxon>Trichomonascaceae</taxon>
        <taxon>Starmerella</taxon>
    </lineage>
</organism>
<dbReference type="EMBL" id="BTGC01000008">
    <property type="protein sequence ID" value="GMM51885.1"/>
    <property type="molecule type" value="Genomic_DNA"/>
</dbReference>
<reference evidence="1 2" key="1">
    <citation type="journal article" date="2023" name="Elife">
        <title>Identification of key yeast species and microbe-microbe interactions impacting larval growth of Drosophila in the wild.</title>
        <authorList>
            <person name="Mure A."/>
            <person name="Sugiura Y."/>
            <person name="Maeda R."/>
            <person name="Honda K."/>
            <person name="Sakurai N."/>
            <person name="Takahashi Y."/>
            <person name="Watada M."/>
            <person name="Katoh T."/>
            <person name="Gotoh A."/>
            <person name="Gotoh Y."/>
            <person name="Taniguchi I."/>
            <person name="Nakamura K."/>
            <person name="Hayashi T."/>
            <person name="Katayama T."/>
            <person name="Uemura T."/>
            <person name="Hattori Y."/>
        </authorList>
    </citation>
    <scope>NUCLEOTIDE SEQUENCE [LARGE SCALE GENOMIC DNA]</scope>
    <source>
        <strain evidence="1 2">SB-73</strain>
    </source>
</reference>
<evidence type="ECO:0000313" key="1">
    <source>
        <dbReference type="EMBL" id="GMM51885.1"/>
    </source>
</evidence>
<keyword evidence="2" id="KW-1185">Reference proteome</keyword>
<protein>
    <submittedName>
        <fullName evidence="1">Uncharacterized protein</fullName>
    </submittedName>
</protein>
<comment type="caution">
    <text evidence="1">The sequence shown here is derived from an EMBL/GenBank/DDBJ whole genome shotgun (WGS) entry which is preliminary data.</text>
</comment>
<evidence type="ECO:0000313" key="2">
    <source>
        <dbReference type="Proteomes" id="UP001362899"/>
    </source>
</evidence>
<name>A0AAV5RKE5_STABA</name>
<dbReference type="Proteomes" id="UP001362899">
    <property type="component" value="Unassembled WGS sequence"/>
</dbReference>
<proteinExistence type="predicted"/>
<gene>
    <name evidence="1" type="ORF">DASB73_028480</name>
</gene>